<dbReference type="PANTHER" id="PTHR34047">
    <property type="entry name" value="NUCLEAR INTRON MATURASE 1, MITOCHONDRIAL-RELATED"/>
    <property type="match status" value="1"/>
</dbReference>
<dbReference type="PROSITE" id="PS50878">
    <property type="entry name" value="RT_POL"/>
    <property type="match status" value="1"/>
</dbReference>
<protein>
    <recommendedName>
        <fullName evidence="1">Reverse transcriptase domain-containing protein</fullName>
    </recommendedName>
</protein>
<dbReference type="EMBL" id="BK015770">
    <property type="protein sequence ID" value="DAE24150.1"/>
    <property type="molecule type" value="Genomic_DNA"/>
</dbReference>
<name>A0A8S5QY81_9CAUD</name>
<reference evidence="2" key="1">
    <citation type="journal article" date="2021" name="Proc. Natl. Acad. Sci. U.S.A.">
        <title>A Catalog of Tens of Thousands of Viruses from Human Metagenomes Reveals Hidden Associations with Chronic Diseases.</title>
        <authorList>
            <person name="Tisza M.J."/>
            <person name="Buck C.B."/>
        </authorList>
    </citation>
    <scope>NUCLEOTIDE SEQUENCE</scope>
    <source>
        <strain evidence="2">CtNZz8</strain>
    </source>
</reference>
<sequence>MEKHSHVFERFATFDNLYDGYLLARKNKRYKDQVLAYSANLEENLINSLNQLLWREYTPGPLHAFYEYYPKVRLIHAAPFADRVINCAAYNVLWPIYSRSMYEHSYGSIPLRGTIKAVQQLQAWMKTVEHKTEQWYVGTGDVLKFFFRVPKDVQLRELGRPLDDPAMMWFLDSAITSDGRAFGLPTECTDVTTAEHIFGIGMPVGSLISQMTANVVLTPLDHFIKRELKVPYYARYMDDMKILAPSKEQVWDALGAMDDFLQDRLGLQLNHKTSVVPVGRRVEFIGRIVTPDRIELRKQTSLLMKRHLAYVMEHYSTGELPLEYCNSVITSYLGLMDHTDCDELRSKVLHDFVLVRHSK</sequence>
<dbReference type="InterPro" id="IPR043502">
    <property type="entry name" value="DNA/RNA_pol_sf"/>
</dbReference>
<dbReference type="SUPFAM" id="SSF56672">
    <property type="entry name" value="DNA/RNA polymerases"/>
    <property type="match status" value="1"/>
</dbReference>
<organism evidence="2">
    <name type="scientific">Caudovirales sp. ctNZz8</name>
    <dbReference type="NCBI Taxonomy" id="2826772"/>
    <lineage>
        <taxon>Viruses</taxon>
        <taxon>Duplodnaviria</taxon>
        <taxon>Heunggongvirae</taxon>
        <taxon>Uroviricota</taxon>
        <taxon>Caudoviricetes</taxon>
    </lineage>
</organism>
<evidence type="ECO:0000259" key="1">
    <source>
        <dbReference type="PROSITE" id="PS50878"/>
    </source>
</evidence>
<accession>A0A8S5QY81</accession>
<dbReference type="InterPro" id="IPR000477">
    <property type="entry name" value="RT_dom"/>
</dbReference>
<dbReference type="Pfam" id="PF00078">
    <property type="entry name" value="RVT_1"/>
    <property type="match status" value="1"/>
</dbReference>
<dbReference type="PANTHER" id="PTHR34047:SF8">
    <property type="entry name" value="PROTEIN YKFC"/>
    <property type="match status" value="1"/>
</dbReference>
<dbReference type="InterPro" id="IPR051083">
    <property type="entry name" value="GrpII_Intron_Splice-Mob/Def"/>
</dbReference>
<dbReference type="CDD" id="cd01646">
    <property type="entry name" value="RT_Bac_retron_I"/>
    <property type="match status" value="1"/>
</dbReference>
<evidence type="ECO:0000313" key="2">
    <source>
        <dbReference type="EMBL" id="DAE24150.1"/>
    </source>
</evidence>
<proteinExistence type="predicted"/>
<feature type="domain" description="Reverse transcriptase" evidence="1">
    <location>
        <begin position="1"/>
        <end position="289"/>
    </location>
</feature>